<evidence type="ECO:0000313" key="2">
    <source>
        <dbReference type="Proteomes" id="UP000323483"/>
    </source>
</evidence>
<gene>
    <name evidence="1" type="ORF">SMN_2031</name>
</gene>
<protein>
    <recommendedName>
        <fullName evidence="3">STAS domain-containing protein</fullName>
    </recommendedName>
</protein>
<accession>A0ABX5Z2I9</accession>
<reference evidence="1" key="1">
    <citation type="submission" date="2019-08" db="EMBL/GenBank/DDBJ databases">
        <title>Organohalide respiration in Sulfurospirillum species is regulated by a two-component system as unraveled by comparative genomics, and transcriptomics, and regulator binding studies.</title>
        <authorList>
            <person name="Goris T."/>
            <person name="Esken J."/>
            <person name="Gadkari J."/>
            <person name="Bischler T."/>
            <person name="Foerstner K."/>
            <person name="Sharma C.M."/>
            <person name="Diekert G."/>
            <person name="Schubert T."/>
        </authorList>
    </citation>
    <scope>NUCLEOTIDE SEQUENCE [LARGE SCALE GENOMIC DNA]</scope>
    <source>
        <strain evidence="1">N</strain>
    </source>
</reference>
<dbReference type="RefSeq" id="WP_025345156.1">
    <property type="nucleotide sequence ID" value="NZ_CP042966.1"/>
</dbReference>
<dbReference type="Proteomes" id="UP000323483">
    <property type="component" value="Chromosome"/>
</dbReference>
<evidence type="ECO:0000313" key="1">
    <source>
        <dbReference type="EMBL" id="QEH06796.1"/>
    </source>
</evidence>
<name>A0ABX5Z2I9_SULMU</name>
<organism evidence="1 2">
    <name type="scientific">Sulfurospirillum multivorans</name>
    <name type="common">Dehalospirillum multivorans</name>
    <dbReference type="NCBI Taxonomy" id="66821"/>
    <lineage>
        <taxon>Bacteria</taxon>
        <taxon>Pseudomonadati</taxon>
        <taxon>Campylobacterota</taxon>
        <taxon>Epsilonproteobacteria</taxon>
        <taxon>Campylobacterales</taxon>
        <taxon>Sulfurospirillaceae</taxon>
        <taxon>Sulfurospirillum</taxon>
    </lineage>
</organism>
<keyword evidence="2" id="KW-1185">Reference proteome</keyword>
<dbReference type="EMBL" id="CP042966">
    <property type="protein sequence ID" value="QEH06796.1"/>
    <property type="molecule type" value="Genomic_DNA"/>
</dbReference>
<sequence>MDLMTKVHSEHVDITVLGTIKTIANAQAIKEAIRKTHEQHPDTIINLVIKDSFIITSSVIGCVIKSIEMDKIALHVNVGSEELYEMLEDMNLIDVMNVRKAYRCAKA</sequence>
<proteinExistence type="predicted"/>
<evidence type="ECO:0008006" key="3">
    <source>
        <dbReference type="Google" id="ProtNLM"/>
    </source>
</evidence>